<keyword evidence="3" id="KW-0804">Transcription</keyword>
<accession>G2GZZ0</accession>
<dbReference type="SMART" id="SM00530">
    <property type="entry name" value="HTH_XRE"/>
    <property type="match status" value="1"/>
</dbReference>
<dbReference type="SUPFAM" id="SSF51306">
    <property type="entry name" value="LexA/Signal peptidase"/>
    <property type="match status" value="1"/>
</dbReference>
<evidence type="ECO:0000256" key="1">
    <source>
        <dbReference type="ARBA" id="ARBA00023015"/>
    </source>
</evidence>
<dbReference type="Gene3D" id="2.10.109.10">
    <property type="entry name" value="Umud Fragment, subunit A"/>
    <property type="match status" value="1"/>
</dbReference>
<protein>
    <submittedName>
        <fullName evidence="5">Putative transcriptional regulator</fullName>
    </submittedName>
</protein>
<dbReference type="InterPro" id="IPR036286">
    <property type="entry name" value="LexA/Signal_pep-like_sf"/>
</dbReference>
<dbReference type="InterPro" id="IPR039418">
    <property type="entry name" value="LexA-like"/>
</dbReference>
<dbReference type="RefSeq" id="WP_006707024.1">
    <property type="nucleotide sequence ID" value="NZ_AGCA01000333.1"/>
</dbReference>
<gene>
    <name evidence="5" type="ORF">Rin_00013700</name>
</gene>
<dbReference type="Pfam" id="PF00717">
    <property type="entry name" value="Peptidase_S24"/>
    <property type="match status" value="1"/>
</dbReference>
<dbReference type="AlphaFoldDB" id="G2GZZ0"/>
<name>G2GZZ0_9ENTR</name>
<dbReference type="PANTHER" id="PTHR40661">
    <property type="match status" value="1"/>
</dbReference>
<dbReference type="Gene3D" id="1.10.260.40">
    <property type="entry name" value="lambda repressor-like DNA-binding domains"/>
    <property type="match status" value="1"/>
</dbReference>
<sequence length="230" mass="25163">MDFSARLSLAMKQAGYTQGSLAKAVGMAQSSVWRLASGGGASSKKLFQIARILGINPLWLAEGRGDMQSTLGVDVPLSISNSAAYYAPKEQAKKEVYPLKIYNRIEWVLSPGVGDEKDFEPMFWLPKIVVVKAQASIDDSIVIEAQDDSMSPTINEKDMVTVDTSSKSIKNGKIYAVSFGGIGMFRTLFVLPEEKIRLKSNNQTDYPDIIAPIKELTIIGKVYYVAGIID</sequence>
<dbReference type="Proteomes" id="UP000004116">
    <property type="component" value="Unassembled WGS sequence"/>
</dbReference>
<evidence type="ECO:0000256" key="3">
    <source>
        <dbReference type="ARBA" id="ARBA00023163"/>
    </source>
</evidence>
<dbReference type="SUPFAM" id="SSF47413">
    <property type="entry name" value="lambda repressor-like DNA-binding domains"/>
    <property type="match status" value="1"/>
</dbReference>
<dbReference type="InterPro" id="IPR001387">
    <property type="entry name" value="Cro/C1-type_HTH"/>
</dbReference>
<dbReference type="PROSITE" id="PS50943">
    <property type="entry name" value="HTH_CROC1"/>
    <property type="match status" value="1"/>
</dbReference>
<evidence type="ECO:0000313" key="6">
    <source>
        <dbReference type="Proteomes" id="UP000004116"/>
    </source>
</evidence>
<dbReference type="Pfam" id="PF01381">
    <property type="entry name" value="HTH_3"/>
    <property type="match status" value="1"/>
</dbReference>
<reference evidence="5 6" key="1">
    <citation type="journal article" date="2012" name="Genome Res.">
        <title>Genomic basis of endosymbiont-conferred protection against an insect parasitoid.</title>
        <authorList>
            <person name="Hansen A.K."/>
            <person name="Vorburger C."/>
            <person name="Moran N.A."/>
        </authorList>
    </citation>
    <scope>NUCLEOTIDE SEQUENCE [LARGE SCALE GENOMIC DNA]</scope>
    <source>
        <strain evidence="6">R5.15</strain>
    </source>
</reference>
<evidence type="ECO:0000313" key="5">
    <source>
        <dbReference type="EMBL" id="EGY28690.1"/>
    </source>
</evidence>
<keyword evidence="2" id="KW-0238">DNA-binding</keyword>
<evidence type="ECO:0000256" key="2">
    <source>
        <dbReference type="ARBA" id="ARBA00023125"/>
    </source>
</evidence>
<dbReference type="InterPro" id="IPR010982">
    <property type="entry name" value="Lambda_DNA-bd_dom_sf"/>
</dbReference>
<dbReference type="PANTHER" id="PTHR40661:SF2">
    <property type="entry name" value="HTH-TYPE TRANSCRIPTIONAL REGULATOR PRTR"/>
    <property type="match status" value="1"/>
</dbReference>
<proteinExistence type="predicted"/>
<dbReference type="CDD" id="cd06529">
    <property type="entry name" value="S24_LexA-like"/>
    <property type="match status" value="1"/>
</dbReference>
<keyword evidence="1" id="KW-0805">Transcription regulation</keyword>
<organism evidence="5 6">
    <name type="scientific">Candidatus Regiella insecticola 5.15</name>
    <dbReference type="NCBI Taxonomy" id="1005043"/>
    <lineage>
        <taxon>Bacteria</taxon>
        <taxon>Pseudomonadati</taxon>
        <taxon>Pseudomonadota</taxon>
        <taxon>Gammaproteobacteria</taxon>
        <taxon>Enterobacterales</taxon>
        <taxon>Enterobacteriaceae</taxon>
        <taxon>aphid secondary symbionts</taxon>
        <taxon>Candidatus Regiella</taxon>
    </lineage>
</organism>
<evidence type="ECO:0000259" key="4">
    <source>
        <dbReference type="PROSITE" id="PS50943"/>
    </source>
</evidence>
<dbReference type="GO" id="GO:0003677">
    <property type="term" value="F:DNA binding"/>
    <property type="evidence" value="ECO:0007669"/>
    <property type="project" value="UniProtKB-KW"/>
</dbReference>
<dbReference type="CDD" id="cd00093">
    <property type="entry name" value="HTH_XRE"/>
    <property type="match status" value="1"/>
</dbReference>
<feature type="domain" description="HTH cro/C1-type" evidence="4">
    <location>
        <begin position="7"/>
        <end position="60"/>
    </location>
</feature>
<dbReference type="InterPro" id="IPR015927">
    <property type="entry name" value="Peptidase_S24_S26A/B/C"/>
</dbReference>
<keyword evidence="6" id="KW-1185">Reference proteome</keyword>
<dbReference type="EMBL" id="AGCA01000333">
    <property type="protein sequence ID" value="EGY28690.1"/>
    <property type="molecule type" value="Genomic_DNA"/>
</dbReference>
<comment type="caution">
    <text evidence="5">The sequence shown here is derived from an EMBL/GenBank/DDBJ whole genome shotgun (WGS) entry which is preliminary data.</text>
</comment>